<keyword evidence="1 3" id="KW-0547">Nucleotide-binding</keyword>
<evidence type="ECO:0000256" key="2">
    <source>
        <dbReference type="ARBA" id="ARBA00022840"/>
    </source>
</evidence>
<sequence length="880" mass="101806">MIPQNDSEQPLITSAQYQNEILQNQSSQRLQYSMNQSFQPFVENVDSKEPLVTNIADIDHPDKIIHLLQQTFQSGQIYIDQGYQNLISLNPFEVTQHLSDQSIQNHKKEYLKLSYSQLSLSKPHLYKLAEQAKQACFSPTNIHNTCSILTQGISGSGKTVSAKGILDYVAALSTSGLFTSTTLNKVEIEKRVIAADVIFEAFGNAKTIKNSNSSRFGKVVSIQFEKSKKLSSAKIVTTLFERTRLTQKGFKDRNFHIFYELYTAYHKTEDIKTFANEHEEDIEFKYDLDQLINEIEKLALDTEFMLLGTQNQFVSSQDNQSNKLDEDQAQANEDFGKFMRLLQAFGDLDFTLEEVVNIFQCIAGLIHLKEDNYEKAEELLKIPNIKQIIDKNIETRSSRKFQAESIINGIIMDFYYKLFMWIQNRVNSNISQDFDANKKFVLNIFDSFGFEIFENQDKVQQNQFEQLLLNYINEKLQNLFYQQIVENAQKKFQSEDINILPIDFQKNDRIVLAIEDVMFKSLKDSILLQRGTENYKDTVKKNIQEKGFQDILIDESQLKKKQGSLTQSQITHKFQQNIIGIRHTGGEIYYQLDGFLSSNKYMVSQEIQNLNQLSQNQIIKAFTQQSQSQTVVDTTQKEINDIIQMFKKSETWFVKCIQTNYQYNPKEFNEGQVKEQLSFSGIDLCANMLFSTYFLSIPKEEFFNTYLKLNPQSQSLGHLVDFINAKIKQSKDQTAIQPLLIGSNNILIKELVKRRLDSELQQILSREQQQQYNAPSSLRDELIETLQAQLQSQASEIHSALNRKDEIIQGLNQKILELQQQNNDLIKQSQAIFKFINEAEKKFNQLQINNNQSQLHQPLQSQQEQGSLEGRQSIQFGQIN</sequence>
<feature type="domain" description="Myosin motor" evidence="5">
    <location>
        <begin position="1"/>
        <end position="761"/>
    </location>
</feature>
<dbReference type="OrthoDB" id="6108017at2759"/>
<proteinExistence type="inferred from homology"/>
<dbReference type="GO" id="GO:0051015">
    <property type="term" value="F:actin filament binding"/>
    <property type="evidence" value="ECO:0007669"/>
    <property type="project" value="TreeGrafter"/>
</dbReference>
<dbReference type="GO" id="GO:0000146">
    <property type="term" value="F:microfilament motor activity"/>
    <property type="evidence" value="ECO:0007669"/>
    <property type="project" value="TreeGrafter"/>
</dbReference>
<dbReference type="GO" id="GO:0016020">
    <property type="term" value="C:membrane"/>
    <property type="evidence" value="ECO:0007669"/>
    <property type="project" value="TreeGrafter"/>
</dbReference>
<keyword evidence="3" id="KW-0518">Myosin</keyword>
<dbReference type="InterPro" id="IPR001609">
    <property type="entry name" value="Myosin_head_motor_dom-like"/>
</dbReference>
<accession>A0A8S1YAM0</accession>
<evidence type="ECO:0000259" key="5">
    <source>
        <dbReference type="PROSITE" id="PS51456"/>
    </source>
</evidence>
<dbReference type="EMBL" id="CAJJDP010000147">
    <property type="protein sequence ID" value="CAD8208892.1"/>
    <property type="molecule type" value="Genomic_DNA"/>
</dbReference>
<reference evidence="6" key="1">
    <citation type="submission" date="2021-01" db="EMBL/GenBank/DDBJ databases">
        <authorList>
            <consortium name="Genoscope - CEA"/>
            <person name="William W."/>
        </authorList>
    </citation>
    <scope>NUCLEOTIDE SEQUENCE</scope>
</reference>
<evidence type="ECO:0000256" key="3">
    <source>
        <dbReference type="PROSITE-ProRule" id="PRU00782"/>
    </source>
</evidence>
<evidence type="ECO:0000313" key="7">
    <source>
        <dbReference type="Proteomes" id="UP000683925"/>
    </source>
</evidence>
<dbReference type="PROSITE" id="PS51456">
    <property type="entry name" value="MYOSIN_MOTOR"/>
    <property type="match status" value="1"/>
</dbReference>
<comment type="similarity">
    <text evidence="3">Belongs to the TRAFAC class myosin-kinesin ATPase superfamily. Myosin family.</text>
</comment>
<feature type="compositionally biased region" description="Low complexity" evidence="4">
    <location>
        <begin position="855"/>
        <end position="873"/>
    </location>
</feature>
<feature type="binding site" evidence="3">
    <location>
        <begin position="152"/>
        <end position="159"/>
    </location>
    <ligand>
        <name>ATP</name>
        <dbReference type="ChEBI" id="CHEBI:30616"/>
    </ligand>
</feature>
<dbReference type="AlphaFoldDB" id="A0A8S1YAM0"/>
<dbReference type="GO" id="GO:0016459">
    <property type="term" value="C:myosin complex"/>
    <property type="evidence" value="ECO:0007669"/>
    <property type="project" value="UniProtKB-KW"/>
</dbReference>
<feature type="region of interest" description="Actin-binding" evidence="3">
    <location>
        <begin position="639"/>
        <end position="661"/>
    </location>
</feature>
<keyword evidence="3" id="KW-0009">Actin-binding</keyword>
<dbReference type="PANTHER" id="PTHR13140">
    <property type="entry name" value="MYOSIN"/>
    <property type="match status" value="1"/>
</dbReference>
<dbReference type="GO" id="GO:0005524">
    <property type="term" value="F:ATP binding"/>
    <property type="evidence" value="ECO:0007669"/>
    <property type="project" value="UniProtKB-UniRule"/>
</dbReference>
<dbReference type="SMART" id="SM00242">
    <property type="entry name" value="MYSc"/>
    <property type="match status" value="1"/>
</dbReference>
<protein>
    <recommendedName>
        <fullName evidence="5">Myosin motor domain-containing protein</fullName>
    </recommendedName>
</protein>
<feature type="region of interest" description="Disordered" evidence="4">
    <location>
        <begin position="855"/>
        <end position="880"/>
    </location>
</feature>
<gene>
    <name evidence="6" type="ORF">POCTA_138.1.T1450123</name>
</gene>
<evidence type="ECO:0000256" key="4">
    <source>
        <dbReference type="SAM" id="MobiDB-lite"/>
    </source>
</evidence>
<dbReference type="GO" id="GO:0005737">
    <property type="term" value="C:cytoplasm"/>
    <property type="evidence" value="ECO:0007669"/>
    <property type="project" value="TreeGrafter"/>
</dbReference>
<name>A0A8S1YAM0_PAROT</name>
<dbReference type="Proteomes" id="UP000683925">
    <property type="component" value="Unassembled WGS sequence"/>
</dbReference>
<dbReference type="CDD" id="cd00124">
    <property type="entry name" value="MYSc"/>
    <property type="match status" value="1"/>
</dbReference>
<dbReference type="GO" id="GO:0007015">
    <property type="term" value="P:actin filament organization"/>
    <property type="evidence" value="ECO:0007669"/>
    <property type="project" value="TreeGrafter"/>
</dbReference>
<dbReference type="OMA" id="RENITWN"/>
<evidence type="ECO:0000256" key="1">
    <source>
        <dbReference type="ARBA" id="ARBA00022741"/>
    </source>
</evidence>
<keyword evidence="2 3" id="KW-0067">ATP-binding</keyword>
<dbReference type="Pfam" id="PF00063">
    <property type="entry name" value="Myosin_head"/>
    <property type="match status" value="1"/>
</dbReference>
<organism evidence="6 7">
    <name type="scientific">Paramecium octaurelia</name>
    <dbReference type="NCBI Taxonomy" id="43137"/>
    <lineage>
        <taxon>Eukaryota</taxon>
        <taxon>Sar</taxon>
        <taxon>Alveolata</taxon>
        <taxon>Ciliophora</taxon>
        <taxon>Intramacronucleata</taxon>
        <taxon>Oligohymenophorea</taxon>
        <taxon>Peniculida</taxon>
        <taxon>Parameciidae</taxon>
        <taxon>Paramecium</taxon>
    </lineage>
</organism>
<keyword evidence="7" id="KW-1185">Reference proteome</keyword>
<evidence type="ECO:0000313" key="6">
    <source>
        <dbReference type="EMBL" id="CAD8208892.1"/>
    </source>
</evidence>
<dbReference type="PANTHER" id="PTHR13140:SF706">
    <property type="entry name" value="DILUTE CLASS UNCONVENTIONAL MYOSIN, ISOFORM C"/>
    <property type="match status" value="1"/>
</dbReference>
<comment type="caution">
    <text evidence="6">The sequence shown here is derived from an EMBL/GenBank/DDBJ whole genome shotgun (WGS) entry which is preliminary data.</text>
</comment>
<keyword evidence="3" id="KW-0505">Motor protein</keyword>